<feature type="compositionally biased region" description="Low complexity" evidence="1">
    <location>
        <begin position="234"/>
        <end position="246"/>
    </location>
</feature>
<protein>
    <submittedName>
        <fullName evidence="2">Uncharacterized protein</fullName>
    </submittedName>
</protein>
<name>A0A1Q9DQM2_SYMMI</name>
<evidence type="ECO:0000313" key="3">
    <source>
        <dbReference type="Proteomes" id="UP000186817"/>
    </source>
</evidence>
<organism evidence="2 3">
    <name type="scientific">Symbiodinium microadriaticum</name>
    <name type="common">Dinoflagellate</name>
    <name type="synonym">Zooxanthella microadriatica</name>
    <dbReference type="NCBI Taxonomy" id="2951"/>
    <lineage>
        <taxon>Eukaryota</taxon>
        <taxon>Sar</taxon>
        <taxon>Alveolata</taxon>
        <taxon>Dinophyceae</taxon>
        <taxon>Suessiales</taxon>
        <taxon>Symbiodiniaceae</taxon>
        <taxon>Symbiodinium</taxon>
    </lineage>
</organism>
<dbReference type="AlphaFoldDB" id="A0A1Q9DQM2"/>
<sequence>MLSGDRLIALSCHYHGPSRALLTFSPGPASSRGPSLALCAASGTAMAEEPRNQRAEEAFDVGSRQYLVQNYAAAEASFALAVRLQPNDVKYHYCLGDARMMQKKLETAELAFAVAAKLGHPDAGIHLKVVCKDRERRRAEEAYQAGRRWYCSKSYALAEASFAEAARLQPSDRWYHYALGRARYEQKKWAAAEASFDPKMLQKKLEAAVSAFTEAERAAAEEGHRGRPAMLRHPAAGPGCPGAAPGEDLAGVPVRRPDGH</sequence>
<dbReference type="Gene3D" id="1.25.40.10">
    <property type="entry name" value="Tetratricopeptide repeat domain"/>
    <property type="match status" value="2"/>
</dbReference>
<evidence type="ECO:0000313" key="2">
    <source>
        <dbReference type="EMBL" id="OLP97476.1"/>
    </source>
</evidence>
<gene>
    <name evidence="2" type="ORF">AK812_SmicGene20185</name>
</gene>
<dbReference type="EMBL" id="LSRX01000431">
    <property type="protein sequence ID" value="OLP97476.1"/>
    <property type="molecule type" value="Genomic_DNA"/>
</dbReference>
<dbReference type="SUPFAM" id="SSF48452">
    <property type="entry name" value="TPR-like"/>
    <property type="match status" value="1"/>
</dbReference>
<dbReference type="Proteomes" id="UP000186817">
    <property type="component" value="Unassembled WGS sequence"/>
</dbReference>
<comment type="caution">
    <text evidence="2">The sequence shown here is derived from an EMBL/GenBank/DDBJ whole genome shotgun (WGS) entry which is preliminary data.</text>
</comment>
<dbReference type="OrthoDB" id="426989at2759"/>
<keyword evidence="3" id="KW-1185">Reference proteome</keyword>
<feature type="region of interest" description="Disordered" evidence="1">
    <location>
        <begin position="218"/>
        <end position="260"/>
    </location>
</feature>
<dbReference type="InterPro" id="IPR011990">
    <property type="entry name" value="TPR-like_helical_dom_sf"/>
</dbReference>
<accession>A0A1Q9DQM2</accession>
<evidence type="ECO:0000256" key="1">
    <source>
        <dbReference type="SAM" id="MobiDB-lite"/>
    </source>
</evidence>
<reference evidence="2 3" key="1">
    <citation type="submission" date="2016-02" db="EMBL/GenBank/DDBJ databases">
        <title>Genome analysis of coral dinoflagellate symbionts highlights evolutionary adaptations to a symbiotic lifestyle.</title>
        <authorList>
            <person name="Aranda M."/>
            <person name="Li Y."/>
            <person name="Liew Y.J."/>
            <person name="Baumgarten S."/>
            <person name="Simakov O."/>
            <person name="Wilson M."/>
            <person name="Piel J."/>
            <person name="Ashoor H."/>
            <person name="Bougouffa S."/>
            <person name="Bajic V.B."/>
            <person name="Ryu T."/>
            <person name="Ravasi T."/>
            <person name="Bayer T."/>
            <person name="Micklem G."/>
            <person name="Kim H."/>
            <person name="Bhak J."/>
            <person name="Lajeunesse T.C."/>
            <person name="Voolstra C.R."/>
        </authorList>
    </citation>
    <scope>NUCLEOTIDE SEQUENCE [LARGE SCALE GENOMIC DNA]</scope>
    <source>
        <strain evidence="2 3">CCMP2467</strain>
    </source>
</reference>
<proteinExistence type="predicted"/>